<comment type="caution">
    <text evidence="8">The sequence shown here is derived from an EMBL/GenBank/DDBJ whole genome shotgun (WGS) entry which is preliminary data.</text>
</comment>
<organism evidence="8 9">
    <name type="scientific">Polycladospora coralii</name>
    <dbReference type="NCBI Taxonomy" id="2771432"/>
    <lineage>
        <taxon>Bacteria</taxon>
        <taxon>Bacillati</taxon>
        <taxon>Bacillota</taxon>
        <taxon>Bacilli</taxon>
        <taxon>Bacillales</taxon>
        <taxon>Thermoactinomycetaceae</taxon>
        <taxon>Polycladospora</taxon>
    </lineage>
</organism>
<dbReference type="CDD" id="cd00093">
    <property type="entry name" value="HTH_XRE"/>
    <property type="match status" value="1"/>
</dbReference>
<dbReference type="InterPro" id="IPR001387">
    <property type="entry name" value="Cro/C1-type_HTH"/>
</dbReference>
<evidence type="ECO:0000256" key="6">
    <source>
        <dbReference type="PROSITE-ProRule" id="PRU00339"/>
    </source>
</evidence>
<dbReference type="GO" id="GO:0005737">
    <property type="term" value="C:cytoplasm"/>
    <property type="evidence" value="ECO:0007669"/>
    <property type="project" value="UniProtKB-SubCell"/>
</dbReference>
<feature type="repeat" description="TPR" evidence="6">
    <location>
        <begin position="318"/>
        <end position="351"/>
    </location>
</feature>
<dbReference type="SUPFAM" id="SSF48452">
    <property type="entry name" value="TPR-like"/>
    <property type="match status" value="2"/>
</dbReference>
<evidence type="ECO:0000256" key="2">
    <source>
        <dbReference type="ARBA" id="ARBA00022490"/>
    </source>
</evidence>
<dbReference type="RefSeq" id="WP_191142168.1">
    <property type="nucleotide sequence ID" value="NZ_JACXAH010000014.1"/>
</dbReference>
<feature type="domain" description="HTH cro/C1-type" evidence="7">
    <location>
        <begin position="12"/>
        <end position="65"/>
    </location>
</feature>
<dbReference type="InterPro" id="IPR011990">
    <property type="entry name" value="TPR-like_helical_dom_sf"/>
</dbReference>
<proteinExistence type="inferred from homology"/>
<dbReference type="Pfam" id="PF17874">
    <property type="entry name" value="TPR_MalT"/>
    <property type="match status" value="1"/>
</dbReference>
<dbReference type="GO" id="GO:0003677">
    <property type="term" value="F:DNA binding"/>
    <property type="evidence" value="ECO:0007669"/>
    <property type="project" value="InterPro"/>
</dbReference>
<reference evidence="9" key="1">
    <citation type="submission" date="2022-10" db="EMBL/GenBank/DDBJ databases">
        <title>A novel bacterium of genus Hazenella, isolated from South China Sea.</title>
        <authorList>
            <person name="Huang H."/>
            <person name="Mo K."/>
            <person name="Hu Y."/>
        </authorList>
    </citation>
    <scope>NUCLEOTIDE SEQUENCE [LARGE SCALE GENOMIC DNA]</scope>
    <source>
        <strain evidence="9">IB182357</strain>
    </source>
</reference>
<sequence>MEFDRMQVGKFLKIERKKQNKRMDDLVDENISKATISNLERGLMNVSYAMISYYATKLGVEQEIHTSLEQKRTADDRIALRLRQIKTTVDIVHAKSSLQKLEALNVSFFSDYYPMFVSLKGRSYLALRQFRKAEKHFMEAKQIYTEQSHLNAENGLASCLYDLARISYYRNDHEKALSYASQGLKSFHTEAGNEKVKHLLMIAKAIYLEKLNRSGEALSLINALWKEIHLIRDHYVLLNMYEIKAIILKDQKQFKDAINLTFEGIELARSNQLPERLLELWTLLGGIYLETDKLDDAESCLLTALTFKNKISNQYLLVTSYTLLGTVYMKLNRMQESFEALELAVSYGEKTNDTRRLAIALYTFGNWHQEESLYKKSFTYYQRACDLIEKHKFTSLLVPIFVEMTKCAKHVDAQLFHECLAKLFETEVQLHHEQIIV</sequence>
<dbReference type="PANTHER" id="PTHR46630">
    <property type="entry name" value="TETRATRICOPEPTIDE REPEAT PROTEIN 29"/>
    <property type="match status" value="1"/>
</dbReference>
<protein>
    <submittedName>
        <fullName evidence="8">Tetratricopeptide repeat protein</fullName>
    </submittedName>
</protein>
<dbReference type="Gene3D" id="1.10.260.40">
    <property type="entry name" value="lambda repressor-like DNA-binding domains"/>
    <property type="match status" value="1"/>
</dbReference>
<dbReference type="PROSITE" id="PS50005">
    <property type="entry name" value="TPR"/>
    <property type="match status" value="1"/>
</dbReference>
<keyword evidence="2" id="KW-0963">Cytoplasm</keyword>
<evidence type="ECO:0000256" key="4">
    <source>
        <dbReference type="ARBA" id="ARBA00022803"/>
    </source>
</evidence>
<dbReference type="InterPro" id="IPR051476">
    <property type="entry name" value="Bac_ResReg_Asp_Phosphatase"/>
</dbReference>
<evidence type="ECO:0000313" key="8">
    <source>
        <dbReference type="EMBL" id="MBD1372833.1"/>
    </source>
</evidence>
<gene>
    <name evidence="8" type="ORF">IC620_10745</name>
</gene>
<accession>A0A926NAF5</accession>
<dbReference type="SMART" id="SM00028">
    <property type="entry name" value="TPR"/>
    <property type="match status" value="6"/>
</dbReference>
<dbReference type="InterPro" id="IPR019734">
    <property type="entry name" value="TPR_rpt"/>
</dbReference>
<name>A0A926NAF5_9BACL</name>
<evidence type="ECO:0000313" key="9">
    <source>
        <dbReference type="Proteomes" id="UP000661691"/>
    </source>
</evidence>
<dbReference type="AlphaFoldDB" id="A0A926NAF5"/>
<keyword evidence="3" id="KW-0677">Repeat</keyword>
<dbReference type="InterPro" id="IPR041617">
    <property type="entry name" value="TPR_MalT"/>
</dbReference>
<evidence type="ECO:0000259" key="7">
    <source>
        <dbReference type="PROSITE" id="PS50943"/>
    </source>
</evidence>
<comment type="subcellular location">
    <subcellularLocation>
        <location evidence="1">Cytoplasm</location>
    </subcellularLocation>
</comment>
<dbReference type="PROSITE" id="PS50943">
    <property type="entry name" value="HTH_CROC1"/>
    <property type="match status" value="1"/>
</dbReference>
<comment type="similarity">
    <text evidence="5">Belongs to the Rap family.</text>
</comment>
<dbReference type="EMBL" id="JACXAH010000014">
    <property type="protein sequence ID" value="MBD1372833.1"/>
    <property type="molecule type" value="Genomic_DNA"/>
</dbReference>
<dbReference type="Gene3D" id="1.25.40.10">
    <property type="entry name" value="Tetratricopeptide repeat domain"/>
    <property type="match status" value="2"/>
</dbReference>
<dbReference type="InterPro" id="IPR010982">
    <property type="entry name" value="Lambda_DNA-bd_dom_sf"/>
</dbReference>
<keyword evidence="4 6" id="KW-0802">TPR repeat</keyword>
<evidence type="ECO:0000256" key="1">
    <source>
        <dbReference type="ARBA" id="ARBA00004496"/>
    </source>
</evidence>
<evidence type="ECO:0000256" key="5">
    <source>
        <dbReference type="ARBA" id="ARBA00038253"/>
    </source>
</evidence>
<dbReference type="Proteomes" id="UP000661691">
    <property type="component" value="Unassembled WGS sequence"/>
</dbReference>
<keyword evidence="9" id="KW-1185">Reference proteome</keyword>
<dbReference type="SUPFAM" id="SSF47413">
    <property type="entry name" value="lambda repressor-like DNA-binding domains"/>
    <property type="match status" value="1"/>
</dbReference>
<dbReference type="PANTHER" id="PTHR46630:SF1">
    <property type="entry name" value="TETRATRICOPEPTIDE REPEAT PROTEIN 29"/>
    <property type="match status" value="1"/>
</dbReference>
<evidence type="ECO:0000256" key="3">
    <source>
        <dbReference type="ARBA" id="ARBA00022737"/>
    </source>
</evidence>